<comment type="caution">
    <text evidence="2">The sequence shown here is derived from an EMBL/GenBank/DDBJ whole genome shotgun (WGS) entry which is preliminary data.</text>
</comment>
<gene>
    <name evidence="2" type="ORF">COCSUDRAFT_55605</name>
</gene>
<dbReference type="OrthoDB" id="2431547at2759"/>
<evidence type="ECO:0000313" key="3">
    <source>
        <dbReference type="Proteomes" id="UP000007264"/>
    </source>
</evidence>
<evidence type="ECO:0000259" key="1">
    <source>
        <dbReference type="Pfam" id="PF17919"/>
    </source>
</evidence>
<reference evidence="2 3" key="1">
    <citation type="journal article" date="2012" name="Genome Biol.">
        <title>The genome of the polar eukaryotic microalga coccomyxa subellipsoidea reveals traits of cold adaptation.</title>
        <authorList>
            <person name="Blanc G."/>
            <person name="Agarkova I."/>
            <person name="Grimwood J."/>
            <person name="Kuo A."/>
            <person name="Brueggeman A."/>
            <person name="Dunigan D."/>
            <person name="Gurnon J."/>
            <person name="Ladunga I."/>
            <person name="Lindquist E."/>
            <person name="Lucas S."/>
            <person name="Pangilinan J."/>
            <person name="Proschold T."/>
            <person name="Salamov A."/>
            <person name="Schmutz J."/>
            <person name="Weeks D."/>
            <person name="Yamada T."/>
            <person name="Claverie J.M."/>
            <person name="Grigoriev I."/>
            <person name="Van Etten J."/>
            <person name="Lomsadze A."/>
            <person name="Borodovsky M."/>
        </authorList>
    </citation>
    <scope>NUCLEOTIDE SEQUENCE [LARGE SCALE GENOMIC DNA]</scope>
    <source>
        <strain evidence="2 3">C-169</strain>
    </source>
</reference>
<dbReference type="InterPro" id="IPR041577">
    <property type="entry name" value="RT_RNaseH_2"/>
</dbReference>
<dbReference type="PANTHER" id="PTHR34072">
    <property type="entry name" value="ENZYMATIC POLYPROTEIN-RELATED"/>
    <property type="match status" value="1"/>
</dbReference>
<dbReference type="SUPFAM" id="SSF56672">
    <property type="entry name" value="DNA/RNA polymerases"/>
    <property type="match status" value="1"/>
</dbReference>
<protein>
    <recommendedName>
        <fullName evidence="1">Reverse transcriptase/retrotransposon-derived protein RNase H-like domain-containing protein</fullName>
    </recommendedName>
</protein>
<accession>I0ZAE0</accession>
<organism evidence="2 3">
    <name type="scientific">Coccomyxa subellipsoidea (strain C-169)</name>
    <name type="common">Green microalga</name>
    <dbReference type="NCBI Taxonomy" id="574566"/>
    <lineage>
        <taxon>Eukaryota</taxon>
        <taxon>Viridiplantae</taxon>
        <taxon>Chlorophyta</taxon>
        <taxon>core chlorophytes</taxon>
        <taxon>Trebouxiophyceae</taxon>
        <taxon>Trebouxiophyceae incertae sedis</taxon>
        <taxon>Coccomyxaceae</taxon>
        <taxon>Coccomyxa</taxon>
        <taxon>Coccomyxa subellipsoidea</taxon>
    </lineage>
</organism>
<sequence length="104" mass="11485">MSPVVLVKKKDQSLRLCIDFRALNKALKALKHALTSPAVLRLPDWSTVKDERGSTQLRWPFHLTTDWSTSAMSAVLSQPDGDGSDRPIAYASRVLTPAKAKRLG</sequence>
<dbReference type="Pfam" id="PF17919">
    <property type="entry name" value="RT_RNaseH_2"/>
    <property type="match status" value="1"/>
</dbReference>
<dbReference type="EMBL" id="AGSI01000001">
    <property type="protein sequence ID" value="EIE27609.1"/>
    <property type="molecule type" value="Genomic_DNA"/>
</dbReference>
<name>I0ZAE0_COCSC</name>
<dbReference type="AlphaFoldDB" id="I0ZAE0"/>
<keyword evidence="3" id="KW-1185">Reference proteome</keyword>
<dbReference type="RefSeq" id="XP_005652153.1">
    <property type="nucleotide sequence ID" value="XM_005652096.1"/>
</dbReference>
<dbReference type="InterPro" id="IPR043502">
    <property type="entry name" value="DNA/RNA_pol_sf"/>
</dbReference>
<proteinExistence type="predicted"/>
<dbReference type="GeneID" id="17045624"/>
<dbReference type="KEGG" id="csl:COCSUDRAFT_55605"/>
<dbReference type="STRING" id="574566.I0ZAE0"/>
<feature type="domain" description="Reverse transcriptase/retrotransposon-derived protein RNase H-like" evidence="1">
    <location>
        <begin position="57"/>
        <end position="101"/>
    </location>
</feature>
<evidence type="ECO:0000313" key="2">
    <source>
        <dbReference type="EMBL" id="EIE27609.1"/>
    </source>
</evidence>
<dbReference type="Gene3D" id="3.10.20.370">
    <property type="match status" value="1"/>
</dbReference>
<dbReference type="Proteomes" id="UP000007264">
    <property type="component" value="Unassembled WGS sequence"/>
</dbReference>
<dbReference type="Gene3D" id="3.10.10.10">
    <property type="entry name" value="HIV Type 1 Reverse Transcriptase, subunit A, domain 1"/>
    <property type="match status" value="1"/>
</dbReference>